<comment type="subcellular location">
    <subcellularLocation>
        <location evidence="1">Periplasm</location>
    </subcellularLocation>
</comment>
<evidence type="ECO:0000256" key="1">
    <source>
        <dbReference type="ARBA" id="ARBA00004418"/>
    </source>
</evidence>
<proteinExistence type="inferred from homology"/>
<dbReference type="EMBL" id="CP046913">
    <property type="protein sequence ID" value="QGZ62937.1"/>
    <property type="molecule type" value="Genomic_DNA"/>
</dbReference>
<feature type="chain" id="PRO_5030772533" evidence="5">
    <location>
        <begin position="38"/>
        <end position="357"/>
    </location>
</feature>
<evidence type="ECO:0000256" key="4">
    <source>
        <dbReference type="ARBA" id="ARBA00022764"/>
    </source>
</evidence>
<dbReference type="GO" id="GO:0045152">
    <property type="term" value="F:antisigma factor binding"/>
    <property type="evidence" value="ECO:0007669"/>
    <property type="project" value="TreeGrafter"/>
</dbReference>
<evidence type="ECO:0000256" key="2">
    <source>
        <dbReference type="ARBA" id="ARBA00008150"/>
    </source>
</evidence>
<dbReference type="InterPro" id="IPR038484">
    <property type="entry name" value="MucB/RseB_C_sf"/>
</dbReference>
<keyword evidence="4" id="KW-0574">Periplasm</keyword>
<reference evidence="8 9" key="1">
    <citation type="submission" date="2019-12" db="EMBL/GenBank/DDBJ databases">
        <title>Paraburkholderia acidiphila 7Q-K02 sp. nov and Paraburkholderia acidisoli DHF22 sp. nov., two strains isolated from forest soil.</title>
        <authorList>
            <person name="Gao Z."/>
            <person name="Qiu L."/>
        </authorList>
    </citation>
    <scope>NUCLEOTIDE SEQUENCE [LARGE SCALE GENOMIC DNA]</scope>
    <source>
        <strain evidence="8 9">DHF22</strain>
    </source>
</reference>
<dbReference type="RefSeq" id="WP_158951932.1">
    <property type="nucleotide sequence ID" value="NZ_CP046913.1"/>
</dbReference>
<dbReference type="Gene3D" id="2.50.20.10">
    <property type="entry name" value="Lipoprotein localisation LolA/LolB/LppX"/>
    <property type="match status" value="1"/>
</dbReference>
<dbReference type="Pfam" id="PF17188">
    <property type="entry name" value="MucB_RseB_C"/>
    <property type="match status" value="1"/>
</dbReference>
<dbReference type="GO" id="GO:0030288">
    <property type="term" value="C:outer membrane-bounded periplasmic space"/>
    <property type="evidence" value="ECO:0007669"/>
    <property type="project" value="TreeGrafter"/>
</dbReference>
<evidence type="ECO:0000256" key="5">
    <source>
        <dbReference type="SAM" id="SignalP"/>
    </source>
</evidence>
<dbReference type="InterPro" id="IPR005588">
    <property type="entry name" value="MucB_RseB"/>
</dbReference>
<dbReference type="PANTHER" id="PTHR38782:SF1">
    <property type="entry name" value="SIGMA-E FACTOR REGULATORY PROTEIN RSEB"/>
    <property type="match status" value="1"/>
</dbReference>
<dbReference type="Proteomes" id="UP000433577">
    <property type="component" value="Chromosome 1"/>
</dbReference>
<protein>
    <submittedName>
        <fullName evidence="8">Sugar dehydratase</fullName>
    </submittedName>
</protein>
<dbReference type="InterPro" id="IPR033436">
    <property type="entry name" value="MucB/RseB_C"/>
</dbReference>
<dbReference type="GO" id="GO:0032885">
    <property type="term" value="P:regulation of polysaccharide biosynthetic process"/>
    <property type="evidence" value="ECO:0007669"/>
    <property type="project" value="TreeGrafter"/>
</dbReference>
<evidence type="ECO:0000256" key="3">
    <source>
        <dbReference type="ARBA" id="ARBA00022729"/>
    </source>
</evidence>
<dbReference type="PANTHER" id="PTHR38782">
    <property type="match status" value="1"/>
</dbReference>
<gene>
    <name evidence="8" type="ORF">FAZ98_09310</name>
</gene>
<evidence type="ECO:0000259" key="7">
    <source>
        <dbReference type="Pfam" id="PF17188"/>
    </source>
</evidence>
<name>A0A7Z2GJG3_9BURK</name>
<evidence type="ECO:0000259" key="6">
    <source>
        <dbReference type="Pfam" id="PF03888"/>
    </source>
</evidence>
<sequence>MQTSRLNKTTNWGRLPAFLCCAAVMFTALSAASQAHAQGASAAAADPATRQNAAQLLDRIQQAAQQQNYEGTFVYQRGAFVQSSRIAHYATKADGEFEQLESLDGKPRKMLRHNDDLYTFVPERKLLVVEKRQNKDAFPALLSTSGDQVLSVYEPKLLGTDRVAGIDSQVVELDPKDNFRFAYKLWADAKTGLLLRSQMLDPSNGQVLQQLAFTQVRIGTGLAGDKTAIVNGMRNTAGWTVVRPPLETVDMESQGWSFGAGAPGFRKIRELRRPMAARDPNEPPIPVDQAVFSDGLSAISIFVEPVEHNSRKEGSGSNGATHVLVKRSGDYFITLLGEVPQATLQQFASAIEYKAPR</sequence>
<dbReference type="PIRSF" id="PIRSF005427">
    <property type="entry name" value="RseB"/>
    <property type="match status" value="1"/>
</dbReference>
<dbReference type="Gene3D" id="3.30.200.100">
    <property type="entry name" value="MucB/RseB, C-terminal domain"/>
    <property type="match status" value="1"/>
</dbReference>
<dbReference type="Pfam" id="PF03888">
    <property type="entry name" value="MucB_RseB"/>
    <property type="match status" value="1"/>
</dbReference>
<evidence type="ECO:0000313" key="8">
    <source>
        <dbReference type="EMBL" id="QGZ62937.1"/>
    </source>
</evidence>
<feature type="signal peptide" evidence="5">
    <location>
        <begin position="1"/>
        <end position="37"/>
    </location>
</feature>
<dbReference type="OrthoDB" id="7067274at2"/>
<evidence type="ECO:0000313" key="9">
    <source>
        <dbReference type="Proteomes" id="UP000433577"/>
    </source>
</evidence>
<organism evidence="8 9">
    <name type="scientific">Paraburkholderia acidisoli</name>
    <dbReference type="NCBI Taxonomy" id="2571748"/>
    <lineage>
        <taxon>Bacteria</taxon>
        <taxon>Pseudomonadati</taxon>
        <taxon>Pseudomonadota</taxon>
        <taxon>Betaproteobacteria</taxon>
        <taxon>Burkholderiales</taxon>
        <taxon>Burkholderiaceae</taxon>
        <taxon>Paraburkholderia</taxon>
    </lineage>
</organism>
<feature type="domain" description="MucB/RseB N-terminal" evidence="6">
    <location>
        <begin position="53"/>
        <end position="225"/>
    </location>
</feature>
<dbReference type="KEGG" id="pacs:FAZ98_09310"/>
<dbReference type="CDD" id="cd16327">
    <property type="entry name" value="RseB"/>
    <property type="match status" value="1"/>
</dbReference>
<accession>A0A7Z2GJG3</accession>
<comment type="similarity">
    <text evidence="2">Belongs to the RseB family.</text>
</comment>
<keyword evidence="3 5" id="KW-0732">Signal</keyword>
<dbReference type="InterPro" id="IPR033434">
    <property type="entry name" value="MucB/RseB_N"/>
</dbReference>
<keyword evidence="9" id="KW-1185">Reference proteome</keyword>
<dbReference type="AlphaFoldDB" id="A0A7Z2GJG3"/>
<feature type="domain" description="MucB/RseB C-terminal" evidence="7">
    <location>
        <begin position="252"/>
        <end position="352"/>
    </location>
</feature>